<protein>
    <submittedName>
        <fullName evidence="1">Uncharacterized protein</fullName>
    </submittedName>
</protein>
<sequence>MKSTFFATAAFLIASARRNSGPSLAALPVVCHTTSRAATL</sequence>
<dbReference type="Proteomes" id="UP000001471">
    <property type="component" value="Unassembled WGS sequence"/>
</dbReference>
<evidence type="ECO:0000313" key="2">
    <source>
        <dbReference type="Proteomes" id="UP000001471"/>
    </source>
</evidence>
<gene>
    <name evidence="1" type="ORF">PTRG_10438</name>
</gene>
<dbReference type="EMBL" id="DS231628">
    <property type="protein sequence ID" value="EDU43488.1"/>
    <property type="molecule type" value="Genomic_DNA"/>
</dbReference>
<accession>B2WKC8</accession>
<name>B2WKC8_PYRTR</name>
<dbReference type="AlphaFoldDB" id="B2WKC8"/>
<evidence type="ECO:0000313" key="1">
    <source>
        <dbReference type="EMBL" id="EDU43488.1"/>
    </source>
</evidence>
<reference evidence="2" key="1">
    <citation type="journal article" date="2013" name="G3 (Bethesda)">
        <title>Comparative genomics of a plant-pathogenic fungus, Pyrenophora tritici-repentis, reveals transduplication and the impact of repeat elements on pathogenicity and population divergence.</title>
        <authorList>
            <person name="Manning V.A."/>
            <person name="Pandelova I."/>
            <person name="Dhillon B."/>
            <person name="Wilhelm L.J."/>
            <person name="Goodwin S.B."/>
            <person name="Berlin A.M."/>
            <person name="Figueroa M."/>
            <person name="Freitag M."/>
            <person name="Hane J.K."/>
            <person name="Henrissat B."/>
            <person name="Holman W.H."/>
            <person name="Kodira C.D."/>
            <person name="Martin J."/>
            <person name="Oliver R.P."/>
            <person name="Robbertse B."/>
            <person name="Schackwitz W."/>
            <person name="Schwartz D.C."/>
            <person name="Spatafora J.W."/>
            <person name="Turgeon B.G."/>
            <person name="Yandava C."/>
            <person name="Young S."/>
            <person name="Zhou S."/>
            <person name="Zeng Q."/>
            <person name="Grigoriev I.V."/>
            <person name="Ma L.-J."/>
            <person name="Ciuffetti L.M."/>
        </authorList>
    </citation>
    <scope>NUCLEOTIDE SEQUENCE [LARGE SCALE GENOMIC DNA]</scope>
    <source>
        <strain evidence="2">Pt-1C-BFP</strain>
    </source>
</reference>
<organism evidence="1 2">
    <name type="scientific">Pyrenophora tritici-repentis (strain Pt-1C-BFP)</name>
    <name type="common">Wheat tan spot fungus</name>
    <name type="synonym">Drechslera tritici-repentis</name>
    <dbReference type="NCBI Taxonomy" id="426418"/>
    <lineage>
        <taxon>Eukaryota</taxon>
        <taxon>Fungi</taxon>
        <taxon>Dikarya</taxon>
        <taxon>Ascomycota</taxon>
        <taxon>Pezizomycotina</taxon>
        <taxon>Dothideomycetes</taxon>
        <taxon>Pleosporomycetidae</taxon>
        <taxon>Pleosporales</taxon>
        <taxon>Pleosporineae</taxon>
        <taxon>Pleosporaceae</taxon>
        <taxon>Pyrenophora</taxon>
    </lineage>
</organism>
<proteinExistence type="predicted"/>
<dbReference type="InParanoid" id="B2WKC8"/>
<dbReference type="HOGENOM" id="CLU_3299622_0_0_1"/>